<keyword evidence="1" id="KW-0812">Transmembrane</keyword>
<evidence type="ECO:0000313" key="2">
    <source>
        <dbReference type="EMBL" id="PJF31927.1"/>
    </source>
</evidence>
<evidence type="ECO:0000256" key="1">
    <source>
        <dbReference type="SAM" id="Phobius"/>
    </source>
</evidence>
<keyword evidence="1" id="KW-0472">Membrane</keyword>
<keyword evidence="1" id="KW-1133">Transmembrane helix</keyword>
<feature type="transmembrane region" description="Helical" evidence="1">
    <location>
        <begin position="34"/>
        <end position="56"/>
    </location>
</feature>
<evidence type="ECO:0000313" key="3">
    <source>
        <dbReference type="Proteomes" id="UP000228921"/>
    </source>
</evidence>
<proteinExistence type="predicted"/>
<comment type="caution">
    <text evidence="2">The sequence shown here is derived from an EMBL/GenBank/DDBJ whole genome shotgun (WGS) entry which is preliminary data.</text>
</comment>
<reference evidence="2 3" key="1">
    <citation type="submission" date="2017-11" db="EMBL/GenBank/DDBJ databases">
        <title>Evolution of Phototrophy in the Chloroflexi Phylum Driven by Horizontal Gene Transfer.</title>
        <authorList>
            <person name="Ward L.M."/>
            <person name="Hemp J."/>
            <person name="Shih P.M."/>
            <person name="Mcglynn S.E."/>
            <person name="Fischer W."/>
        </authorList>
    </citation>
    <scope>NUCLEOTIDE SEQUENCE [LARGE SCALE GENOMIC DNA]</scope>
    <source>
        <strain evidence="2">CP2_2F</strain>
    </source>
</reference>
<dbReference type="Proteomes" id="UP000228921">
    <property type="component" value="Unassembled WGS sequence"/>
</dbReference>
<dbReference type="AlphaFoldDB" id="A0A2M8P301"/>
<feature type="transmembrane region" description="Helical" evidence="1">
    <location>
        <begin position="68"/>
        <end position="86"/>
    </location>
</feature>
<sequence length="136" mass="14754">MSKPQKTPVKAAQRLDLLSRFAHWLDRRSRSARILIAALAALALTAVIVLILFNSFFRIRPADLDVTLANALLLGTAIFGLALYWLGWRLLVGFDFGESPLRVGRAGALYVLLSALIGVAALIWSLLSLAEALSAP</sequence>
<dbReference type="EMBL" id="PGTK01000002">
    <property type="protein sequence ID" value="PJF31927.1"/>
    <property type="molecule type" value="Genomic_DNA"/>
</dbReference>
<accession>A0A2M8P301</accession>
<organism evidence="2 3">
    <name type="scientific">Candidatus Thermofonsia Clade 1 bacterium</name>
    <dbReference type="NCBI Taxonomy" id="2364210"/>
    <lineage>
        <taxon>Bacteria</taxon>
        <taxon>Bacillati</taxon>
        <taxon>Chloroflexota</taxon>
        <taxon>Candidatus Thermofontia</taxon>
        <taxon>Candidatus Thermofonsia Clade 1</taxon>
    </lineage>
</organism>
<gene>
    <name evidence="2" type="ORF">CUN51_03020</name>
</gene>
<feature type="transmembrane region" description="Helical" evidence="1">
    <location>
        <begin position="107"/>
        <end position="127"/>
    </location>
</feature>
<name>A0A2M8P301_9CHLR</name>
<protein>
    <submittedName>
        <fullName evidence="2">Uncharacterized protein</fullName>
    </submittedName>
</protein>